<dbReference type="PANTHER" id="PTHR47816:SF4">
    <property type="entry name" value="RIBOSOMAL RNA SMALL SUBUNIT METHYLTRANSFERASE C"/>
    <property type="match status" value="1"/>
</dbReference>
<keyword evidence="8" id="KW-1185">Reference proteome</keyword>
<dbReference type="SUPFAM" id="SSF53335">
    <property type="entry name" value="S-adenosyl-L-methionine-dependent methyltransferases"/>
    <property type="match status" value="1"/>
</dbReference>
<evidence type="ECO:0000256" key="2">
    <source>
        <dbReference type="ARBA" id="ARBA00022552"/>
    </source>
</evidence>
<protein>
    <recommendedName>
        <fullName evidence="6">Methyltransferase small domain-containing protein</fullName>
    </recommendedName>
</protein>
<dbReference type="STRING" id="1841610.A6X21_13950"/>
<keyword evidence="3" id="KW-0489">Methyltransferase</keyword>
<dbReference type="PRINTS" id="PR00507">
    <property type="entry name" value="N12N6MTFRASE"/>
</dbReference>
<dbReference type="GO" id="GO:0006364">
    <property type="term" value="P:rRNA processing"/>
    <property type="evidence" value="ECO:0007669"/>
    <property type="project" value="UniProtKB-KW"/>
</dbReference>
<evidence type="ECO:0000313" key="7">
    <source>
        <dbReference type="EMBL" id="ODA27973.1"/>
    </source>
</evidence>
<dbReference type="RefSeq" id="WP_068852996.1">
    <property type="nucleotide sequence ID" value="NZ_LYDR01000158.1"/>
</dbReference>
<accession>A0A1C3E426</accession>
<dbReference type="AlphaFoldDB" id="A0A1C3E426"/>
<name>A0A1C3E426_9PLAN</name>
<dbReference type="GO" id="GO:0003676">
    <property type="term" value="F:nucleic acid binding"/>
    <property type="evidence" value="ECO:0007669"/>
    <property type="project" value="InterPro"/>
</dbReference>
<gene>
    <name evidence="7" type="ORF">A6X21_13950</name>
</gene>
<dbReference type="Pfam" id="PF05175">
    <property type="entry name" value="MTS"/>
    <property type="match status" value="1"/>
</dbReference>
<keyword evidence="5" id="KW-0949">S-adenosyl-L-methionine</keyword>
<dbReference type="Proteomes" id="UP000094828">
    <property type="component" value="Unassembled WGS sequence"/>
</dbReference>
<dbReference type="InterPro" id="IPR046977">
    <property type="entry name" value="RsmC/RlmG"/>
</dbReference>
<proteinExistence type="predicted"/>
<keyword evidence="4" id="KW-0808">Transferase</keyword>
<evidence type="ECO:0000259" key="6">
    <source>
        <dbReference type="Pfam" id="PF05175"/>
    </source>
</evidence>
<dbReference type="InterPro" id="IPR002052">
    <property type="entry name" value="DNA_methylase_N6_adenine_CS"/>
</dbReference>
<keyword evidence="2" id="KW-0698">rRNA processing</keyword>
<evidence type="ECO:0000256" key="1">
    <source>
        <dbReference type="ARBA" id="ARBA00022490"/>
    </source>
</evidence>
<dbReference type="PANTHER" id="PTHR47816">
    <property type="entry name" value="RIBOSOMAL RNA SMALL SUBUNIT METHYLTRANSFERASE C"/>
    <property type="match status" value="1"/>
</dbReference>
<feature type="domain" description="Methyltransferase small" evidence="6">
    <location>
        <begin position="194"/>
        <end position="345"/>
    </location>
</feature>
<dbReference type="PROSITE" id="PS00092">
    <property type="entry name" value="N6_MTASE"/>
    <property type="match status" value="1"/>
</dbReference>
<dbReference type="Gene3D" id="3.40.50.150">
    <property type="entry name" value="Vaccinia Virus protein VP39"/>
    <property type="match status" value="2"/>
</dbReference>
<dbReference type="InterPro" id="IPR029063">
    <property type="entry name" value="SAM-dependent_MTases_sf"/>
</dbReference>
<evidence type="ECO:0000313" key="8">
    <source>
        <dbReference type="Proteomes" id="UP000094828"/>
    </source>
</evidence>
<dbReference type="GO" id="GO:0032259">
    <property type="term" value="P:methylation"/>
    <property type="evidence" value="ECO:0007669"/>
    <property type="project" value="UniProtKB-KW"/>
</dbReference>
<reference evidence="7 8" key="1">
    <citation type="submission" date="2016-05" db="EMBL/GenBank/DDBJ databases">
        <title>Genomic and physiological characterization of Planctopirus sp. isolated from fresh water lake.</title>
        <authorList>
            <person name="Subhash Y."/>
            <person name="Ramana C."/>
        </authorList>
    </citation>
    <scope>NUCLEOTIDE SEQUENCE [LARGE SCALE GENOMIC DNA]</scope>
    <source>
        <strain evidence="7 8">JC280</strain>
    </source>
</reference>
<evidence type="ECO:0000256" key="5">
    <source>
        <dbReference type="ARBA" id="ARBA00022691"/>
    </source>
</evidence>
<dbReference type="EMBL" id="LYDR01000158">
    <property type="protein sequence ID" value="ODA27973.1"/>
    <property type="molecule type" value="Genomic_DNA"/>
</dbReference>
<dbReference type="InterPro" id="IPR007848">
    <property type="entry name" value="Small_mtfrase_dom"/>
</dbReference>
<keyword evidence="1" id="KW-0963">Cytoplasm</keyword>
<dbReference type="GO" id="GO:0008170">
    <property type="term" value="F:N-methyltransferase activity"/>
    <property type="evidence" value="ECO:0007669"/>
    <property type="project" value="UniProtKB-ARBA"/>
</dbReference>
<evidence type="ECO:0000256" key="3">
    <source>
        <dbReference type="ARBA" id="ARBA00022603"/>
    </source>
</evidence>
<evidence type="ECO:0000256" key="4">
    <source>
        <dbReference type="ARBA" id="ARBA00022679"/>
    </source>
</evidence>
<sequence length="390" mass="43448">MNSPRRLRRGEVAPQYVPKVRPAEQLMVDAMADVQGEKILCNSSGRAQFAFALAIARPQSQVTCWFLDVHLRDQAALAPAGVPANLQLVCEPDFPGVEYQTICLVLPKTGEAELTRDLLQQACVRLVDGGTLIATTDMRDDQWLHTEIQRFFPKVTRRPTRKGVTYLAIKTESPKKLKNHDCEFMFRDGERLIRMKSRPGVFAHRKLDVGARTLISVIEPMEKGQIVDLGCGSGGVAVAAALRHPELDVLAVDSNPRAIECTQWAAQENGTSRVQTRLDATGKSLESNSVDVVYANPPYFSNYKIAGIFVETAFRILIPGGRIYIVTKAPAWYVESLPLLFENVTSDLIRGYSIVKATKSMSGKVPATAPEYEEYRSAKPRRRKPKLYEE</sequence>
<organism evidence="7 8">
    <name type="scientific">Planctopirus hydrillae</name>
    <dbReference type="NCBI Taxonomy" id="1841610"/>
    <lineage>
        <taxon>Bacteria</taxon>
        <taxon>Pseudomonadati</taxon>
        <taxon>Planctomycetota</taxon>
        <taxon>Planctomycetia</taxon>
        <taxon>Planctomycetales</taxon>
        <taxon>Planctomycetaceae</taxon>
        <taxon>Planctopirus</taxon>
    </lineage>
</organism>
<comment type="caution">
    <text evidence="7">The sequence shown here is derived from an EMBL/GenBank/DDBJ whole genome shotgun (WGS) entry which is preliminary data.</text>
</comment>
<dbReference type="GO" id="GO:0008757">
    <property type="term" value="F:S-adenosylmethionine-dependent methyltransferase activity"/>
    <property type="evidence" value="ECO:0007669"/>
    <property type="project" value="InterPro"/>
</dbReference>
<dbReference type="CDD" id="cd02440">
    <property type="entry name" value="AdoMet_MTases"/>
    <property type="match status" value="1"/>
</dbReference>